<comment type="caution">
    <text evidence="1">The sequence shown here is derived from an EMBL/GenBank/DDBJ whole genome shotgun (WGS) entry which is preliminary data.</text>
</comment>
<evidence type="ECO:0000313" key="2">
    <source>
        <dbReference type="Proteomes" id="UP001165190"/>
    </source>
</evidence>
<organism evidence="1 2">
    <name type="scientific">Hibiscus trionum</name>
    <name type="common">Flower of an hour</name>
    <dbReference type="NCBI Taxonomy" id="183268"/>
    <lineage>
        <taxon>Eukaryota</taxon>
        <taxon>Viridiplantae</taxon>
        <taxon>Streptophyta</taxon>
        <taxon>Embryophyta</taxon>
        <taxon>Tracheophyta</taxon>
        <taxon>Spermatophyta</taxon>
        <taxon>Magnoliopsida</taxon>
        <taxon>eudicotyledons</taxon>
        <taxon>Gunneridae</taxon>
        <taxon>Pentapetalae</taxon>
        <taxon>rosids</taxon>
        <taxon>malvids</taxon>
        <taxon>Malvales</taxon>
        <taxon>Malvaceae</taxon>
        <taxon>Malvoideae</taxon>
        <taxon>Hibiscus</taxon>
    </lineage>
</organism>
<name>A0A9W7LNP8_HIBTR</name>
<accession>A0A9W7LNP8</accession>
<evidence type="ECO:0000313" key="1">
    <source>
        <dbReference type="EMBL" id="GMI71447.1"/>
    </source>
</evidence>
<reference evidence="1" key="1">
    <citation type="submission" date="2023-05" db="EMBL/GenBank/DDBJ databases">
        <title>Genome and transcriptome analyses reveal genes involved in the formation of fine ridges on petal epidermal cells in Hibiscus trionum.</title>
        <authorList>
            <person name="Koshimizu S."/>
            <person name="Masuda S."/>
            <person name="Ishii T."/>
            <person name="Shirasu K."/>
            <person name="Hoshino A."/>
            <person name="Arita M."/>
        </authorList>
    </citation>
    <scope>NUCLEOTIDE SEQUENCE</scope>
    <source>
        <strain evidence="1">Hamamatsu line</strain>
    </source>
</reference>
<dbReference type="EMBL" id="BSYR01000010">
    <property type="protein sequence ID" value="GMI71447.1"/>
    <property type="molecule type" value="Genomic_DNA"/>
</dbReference>
<protein>
    <recommendedName>
        <fullName evidence="3">DUF4283 domain-containing protein</fullName>
    </recommendedName>
</protein>
<dbReference type="AlphaFoldDB" id="A0A9W7LNP8"/>
<proteinExistence type="predicted"/>
<gene>
    <name evidence="1" type="ORF">HRI_000814000</name>
</gene>
<dbReference type="OrthoDB" id="1080235at2759"/>
<keyword evidence="2" id="KW-1185">Reference proteome</keyword>
<dbReference type="Proteomes" id="UP001165190">
    <property type="component" value="Unassembled WGS sequence"/>
</dbReference>
<evidence type="ECO:0008006" key="3">
    <source>
        <dbReference type="Google" id="ProtNLM"/>
    </source>
</evidence>
<sequence>MKNRAAIIDVSNSQDTSMAADVGFGLVGKVLSPHLINGVTFMRVFSNILVDDRVEKFPLKTRIFLFKFSAESNVNSVLKRGPWIFDKEPLVLVRFVLSTTLGEYVFDKMTWWI</sequence>